<organism evidence="1 2">
    <name type="scientific">Kutzneria kofuensis</name>
    <dbReference type="NCBI Taxonomy" id="103725"/>
    <lineage>
        <taxon>Bacteria</taxon>
        <taxon>Bacillati</taxon>
        <taxon>Actinomycetota</taxon>
        <taxon>Actinomycetes</taxon>
        <taxon>Pseudonocardiales</taxon>
        <taxon>Pseudonocardiaceae</taxon>
        <taxon>Kutzneria</taxon>
    </lineage>
</organism>
<proteinExistence type="predicted"/>
<evidence type="ECO:0000313" key="2">
    <source>
        <dbReference type="Proteomes" id="UP000585638"/>
    </source>
</evidence>
<dbReference type="AlphaFoldDB" id="A0A7W9KF15"/>
<gene>
    <name evidence="1" type="ORF">BJ998_002599</name>
</gene>
<dbReference type="Proteomes" id="UP000585638">
    <property type="component" value="Unassembled WGS sequence"/>
</dbReference>
<dbReference type="EMBL" id="JACHIR010000001">
    <property type="protein sequence ID" value="MBB5891403.1"/>
    <property type="molecule type" value="Genomic_DNA"/>
</dbReference>
<reference evidence="1 2" key="1">
    <citation type="submission" date="2020-08" db="EMBL/GenBank/DDBJ databases">
        <title>Sequencing the genomes of 1000 actinobacteria strains.</title>
        <authorList>
            <person name="Klenk H.-P."/>
        </authorList>
    </citation>
    <scope>NUCLEOTIDE SEQUENCE [LARGE SCALE GENOMIC DNA]</scope>
    <source>
        <strain evidence="1 2">DSM 43851</strain>
    </source>
</reference>
<keyword evidence="2" id="KW-1185">Reference proteome</keyword>
<comment type="caution">
    <text evidence="1">The sequence shown here is derived from an EMBL/GenBank/DDBJ whole genome shotgun (WGS) entry which is preliminary data.</text>
</comment>
<sequence length="59" mass="6321">MAAIGVHPYAVQHIHALMPEYQQGMLGGADNNIEKLSGVRPMSVAEFARAHAHILNGEA</sequence>
<accession>A0A7W9KF15</accession>
<evidence type="ECO:0000313" key="1">
    <source>
        <dbReference type="EMBL" id="MBB5891403.1"/>
    </source>
</evidence>
<dbReference type="RefSeq" id="WP_184861479.1">
    <property type="nucleotide sequence ID" value="NZ_BAAAWY010000053.1"/>
</dbReference>
<name>A0A7W9KF15_9PSEU</name>
<protein>
    <submittedName>
        <fullName evidence="1">Uncharacterized protein</fullName>
    </submittedName>
</protein>